<accession>A0A937LGN3</accession>
<comment type="pathway">
    <text evidence="2 9">Amino-acid biosynthesis; L-histidine biosynthesis; L-histidine from 5-phospho-alpha-D-ribose 1-diphosphate: step 7/9.</text>
</comment>
<comment type="subunit">
    <text evidence="4 9">Homodimer.</text>
</comment>
<evidence type="ECO:0000256" key="2">
    <source>
        <dbReference type="ARBA" id="ARBA00005011"/>
    </source>
</evidence>
<name>A0A937LGN3_9GAMM</name>
<dbReference type="EC" id="2.6.1.9" evidence="9"/>
<comment type="cofactor">
    <cofactor evidence="1 9">
        <name>pyridoxal 5'-phosphate</name>
        <dbReference type="ChEBI" id="CHEBI:597326"/>
    </cofactor>
</comment>
<comment type="catalytic activity">
    <reaction evidence="8 9">
        <text>L-histidinol phosphate + 2-oxoglutarate = 3-(imidazol-4-yl)-2-oxopropyl phosphate + L-glutamate</text>
        <dbReference type="Rhea" id="RHEA:23744"/>
        <dbReference type="ChEBI" id="CHEBI:16810"/>
        <dbReference type="ChEBI" id="CHEBI:29985"/>
        <dbReference type="ChEBI" id="CHEBI:57766"/>
        <dbReference type="ChEBI" id="CHEBI:57980"/>
        <dbReference type="EC" id="2.6.1.9"/>
    </reaction>
</comment>
<organism evidence="11 12">
    <name type="scientific">SAR86 cluster bacterium</name>
    <dbReference type="NCBI Taxonomy" id="2030880"/>
    <lineage>
        <taxon>Bacteria</taxon>
        <taxon>Pseudomonadati</taxon>
        <taxon>Pseudomonadota</taxon>
        <taxon>Gammaproteobacteria</taxon>
        <taxon>SAR86 cluster</taxon>
    </lineage>
</organism>
<dbReference type="InterPro" id="IPR004839">
    <property type="entry name" value="Aminotransferase_I/II_large"/>
</dbReference>
<evidence type="ECO:0000256" key="1">
    <source>
        <dbReference type="ARBA" id="ARBA00001933"/>
    </source>
</evidence>
<evidence type="ECO:0000256" key="9">
    <source>
        <dbReference type="HAMAP-Rule" id="MF_01023"/>
    </source>
</evidence>
<keyword evidence="7 9" id="KW-0663">Pyridoxal phosphate</keyword>
<protein>
    <recommendedName>
        <fullName evidence="9">Histidinol-phosphate aminotransferase</fullName>
        <ecNumber evidence="9">2.6.1.9</ecNumber>
    </recommendedName>
    <alternativeName>
        <fullName evidence="9">Imidazole acetol-phosphate transaminase</fullName>
    </alternativeName>
</protein>
<evidence type="ECO:0000256" key="4">
    <source>
        <dbReference type="ARBA" id="ARBA00011738"/>
    </source>
</evidence>
<dbReference type="PANTHER" id="PTHR43643">
    <property type="entry name" value="HISTIDINOL-PHOSPHATE AMINOTRANSFERASE 2"/>
    <property type="match status" value="1"/>
</dbReference>
<dbReference type="SUPFAM" id="SSF53383">
    <property type="entry name" value="PLP-dependent transferases"/>
    <property type="match status" value="1"/>
</dbReference>
<dbReference type="Gene3D" id="3.40.640.10">
    <property type="entry name" value="Type I PLP-dependent aspartate aminotransferase-like (Major domain)"/>
    <property type="match status" value="1"/>
</dbReference>
<dbReference type="Proteomes" id="UP000744438">
    <property type="component" value="Unassembled WGS sequence"/>
</dbReference>
<keyword evidence="6 9" id="KW-0808">Transferase</keyword>
<evidence type="ECO:0000256" key="5">
    <source>
        <dbReference type="ARBA" id="ARBA00022576"/>
    </source>
</evidence>
<comment type="caution">
    <text evidence="11">The sequence shown here is derived from an EMBL/GenBank/DDBJ whole genome shotgun (WGS) entry which is preliminary data.</text>
</comment>
<evidence type="ECO:0000256" key="3">
    <source>
        <dbReference type="ARBA" id="ARBA00007970"/>
    </source>
</evidence>
<dbReference type="Pfam" id="PF00155">
    <property type="entry name" value="Aminotran_1_2"/>
    <property type="match status" value="1"/>
</dbReference>
<keyword evidence="9" id="KW-0028">Amino-acid biosynthesis</keyword>
<evidence type="ECO:0000256" key="8">
    <source>
        <dbReference type="ARBA" id="ARBA00047481"/>
    </source>
</evidence>
<dbReference type="InterPro" id="IPR050106">
    <property type="entry name" value="HistidinolP_aminotransfase"/>
</dbReference>
<feature type="domain" description="Aminotransferase class I/classII large" evidence="10">
    <location>
        <begin position="36"/>
        <end position="364"/>
    </location>
</feature>
<dbReference type="GO" id="GO:0004400">
    <property type="term" value="F:histidinol-phosphate transaminase activity"/>
    <property type="evidence" value="ECO:0007669"/>
    <property type="project" value="UniProtKB-UniRule"/>
</dbReference>
<dbReference type="InterPro" id="IPR005861">
    <property type="entry name" value="HisP_aminotrans"/>
</dbReference>
<keyword evidence="5 9" id="KW-0032">Aminotransferase</keyword>
<feature type="modified residue" description="N6-(pyridoxal phosphate)lysine" evidence="9">
    <location>
        <position position="232"/>
    </location>
</feature>
<dbReference type="NCBIfam" id="TIGR01141">
    <property type="entry name" value="hisC"/>
    <property type="match status" value="1"/>
</dbReference>
<evidence type="ECO:0000313" key="11">
    <source>
        <dbReference type="EMBL" id="MBL6811745.1"/>
    </source>
</evidence>
<dbReference type="Gene3D" id="3.90.1150.10">
    <property type="entry name" value="Aspartate Aminotransferase, domain 1"/>
    <property type="match status" value="1"/>
</dbReference>
<dbReference type="GO" id="GO:0030170">
    <property type="term" value="F:pyridoxal phosphate binding"/>
    <property type="evidence" value="ECO:0007669"/>
    <property type="project" value="InterPro"/>
</dbReference>
<dbReference type="EMBL" id="JADHQC010000010">
    <property type="protein sequence ID" value="MBL6811745.1"/>
    <property type="molecule type" value="Genomic_DNA"/>
</dbReference>
<comment type="similarity">
    <text evidence="3 9">Belongs to the class-II pyridoxal-phosphate-dependent aminotransferase family. Histidinol-phosphate aminotransferase subfamily.</text>
</comment>
<dbReference type="AlphaFoldDB" id="A0A937LGN3"/>
<dbReference type="CDD" id="cd00609">
    <property type="entry name" value="AAT_like"/>
    <property type="match status" value="1"/>
</dbReference>
<dbReference type="PROSITE" id="PS00105">
    <property type="entry name" value="AA_TRANSFER_CLASS_1"/>
    <property type="match status" value="1"/>
</dbReference>
<gene>
    <name evidence="9" type="primary">hisC</name>
    <name evidence="11" type="ORF">ISQ63_02540</name>
</gene>
<dbReference type="PANTHER" id="PTHR43643:SF3">
    <property type="entry name" value="HISTIDINOL-PHOSPHATE AMINOTRANSFERASE"/>
    <property type="match status" value="1"/>
</dbReference>
<keyword evidence="9" id="KW-0368">Histidine biosynthesis</keyword>
<dbReference type="InterPro" id="IPR004838">
    <property type="entry name" value="NHTrfase_class1_PyrdxlP-BS"/>
</dbReference>
<dbReference type="InterPro" id="IPR015422">
    <property type="entry name" value="PyrdxlP-dep_Trfase_small"/>
</dbReference>
<dbReference type="HAMAP" id="MF_01023">
    <property type="entry name" value="HisC_aminotrans_2"/>
    <property type="match status" value="1"/>
</dbReference>
<evidence type="ECO:0000313" key="12">
    <source>
        <dbReference type="Proteomes" id="UP000744438"/>
    </source>
</evidence>
<dbReference type="InterPro" id="IPR015424">
    <property type="entry name" value="PyrdxlP-dep_Trfase"/>
</dbReference>
<evidence type="ECO:0000256" key="7">
    <source>
        <dbReference type="ARBA" id="ARBA00022898"/>
    </source>
</evidence>
<reference evidence="11" key="1">
    <citation type="submission" date="2020-10" db="EMBL/GenBank/DDBJ databases">
        <title>Microbiome of the Black Sea water column analyzed by genome centric metagenomics.</title>
        <authorList>
            <person name="Cabello-Yeves P.J."/>
            <person name="Callieri C."/>
            <person name="Picazo A."/>
            <person name="Mehrshad M."/>
            <person name="Haro-Moreno J.M."/>
            <person name="Roda-Garcia J."/>
            <person name="Dzembekova N."/>
            <person name="Slabakova V."/>
            <person name="Slabakova N."/>
            <person name="Moncheva S."/>
            <person name="Rodriguez-Valera F."/>
        </authorList>
    </citation>
    <scope>NUCLEOTIDE SEQUENCE</scope>
    <source>
        <strain evidence="11">BS307-5m-G49</strain>
    </source>
</reference>
<dbReference type="GO" id="GO:0000105">
    <property type="term" value="P:L-histidine biosynthetic process"/>
    <property type="evidence" value="ECO:0007669"/>
    <property type="project" value="UniProtKB-UniRule"/>
</dbReference>
<sequence>MKNSFLENLNQGVLGLKPYEPGLPLEHTQRKLGLEKMIKLASNENPLGPSPKALDLLQGKMNSFSSELNRYPDGNAYELKEAISKKYSVDPNQITIGNGSNDLIEFVSRCFLGEGKKAIYSQHGFAIYPLAIKATGAVPIKSKAKNWGHDLELMAELIDDKTKVVFIASPNNPTGTAKTFLEIKDFLNNLPDDILVFLDQAYYEYIEGSEFDIPFSLIDDHPNLVISRSFSKAHGLAALRLGFCVSNSELSDYLNRVRQPFNANSLALDLGKVAIFDQEHIRKSVKINSSGMDRLKKAFTNLDYNFIESWGNFISFDAKQDSDIAFQYFLEKGVILRSLKVYEMPQHLRVSIGTEEEMDFFLQVLEDYEKDLSKK</sequence>
<proteinExistence type="inferred from homology"/>
<evidence type="ECO:0000259" key="10">
    <source>
        <dbReference type="Pfam" id="PF00155"/>
    </source>
</evidence>
<dbReference type="InterPro" id="IPR015421">
    <property type="entry name" value="PyrdxlP-dep_Trfase_major"/>
</dbReference>
<evidence type="ECO:0000256" key="6">
    <source>
        <dbReference type="ARBA" id="ARBA00022679"/>
    </source>
</evidence>